<dbReference type="AlphaFoldDB" id="X0X6G0"/>
<organism evidence="1">
    <name type="scientific">marine sediment metagenome</name>
    <dbReference type="NCBI Taxonomy" id="412755"/>
    <lineage>
        <taxon>unclassified sequences</taxon>
        <taxon>metagenomes</taxon>
        <taxon>ecological metagenomes</taxon>
    </lineage>
</organism>
<gene>
    <name evidence="1" type="ORF">S01H1_60435</name>
</gene>
<evidence type="ECO:0000313" key="1">
    <source>
        <dbReference type="EMBL" id="GAG20561.1"/>
    </source>
</evidence>
<comment type="caution">
    <text evidence="1">The sequence shown here is derived from an EMBL/GenBank/DDBJ whole genome shotgun (WGS) entry which is preliminary data.</text>
</comment>
<reference evidence="1" key="1">
    <citation type="journal article" date="2014" name="Front. Microbiol.">
        <title>High frequency of phylogenetically diverse reductive dehalogenase-homologous genes in deep subseafloor sedimentary metagenomes.</title>
        <authorList>
            <person name="Kawai M."/>
            <person name="Futagami T."/>
            <person name="Toyoda A."/>
            <person name="Takaki Y."/>
            <person name="Nishi S."/>
            <person name="Hori S."/>
            <person name="Arai W."/>
            <person name="Tsubouchi T."/>
            <person name="Morono Y."/>
            <person name="Uchiyama I."/>
            <person name="Ito T."/>
            <person name="Fujiyama A."/>
            <person name="Inagaki F."/>
            <person name="Takami H."/>
        </authorList>
    </citation>
    <scope>NUCLEOTIDE SEQUENCE</scope>
    <source>
        <strain evidence="1">Expedition CK06-06</strain>
    </source>
</reference>
<protein>
    <submittedName>
        <fullName evidence="1">Uncharacterized protein</fullName>
    </submittedName>
</protein>
<name>X0X6G0_9ZZZZ</name>
<proteinExistence type="predicted"/>
<dbReference type="EMBL" id="BARS01039579">
    <property type="protein sequence ID" value="GAG20561.1"/>
    <property type="molecule type" value="Genomic_DNA"/>
</dbReference>
<feature type="non-terminal residue" evidence="1">
    <location>
        <position position="1"/>
    </location>
</feature>
<accession>X0X6G0</accession>
<sequence>VNVDYNGALDLLEGADGFVRRAIEDKTKEKPLDRK</sequence>